<feature type="compositionally biased region" description="Low complexity" evidence="1">
    <location>
        <begin position="89"/>
        <end position="105"/>
    </location>
</feature>
<dbReference type="InParanoid" id="A0A1D6GW31"/>
<sequence length="185" mass="20657">MCRTRAVEESMRRRMTDRLHEDFLRYAAETGHPLPLGSPPPPTPTFPMDLNEWHQQEFGVPFITPEDEAEEFDDPYYTSDPPHPPPPYSGQGPTPGDPRPSGSGHYPPPPYPGQGPIPGDPRPFGSGYHHHPPPPPPPPHHTSSASVFSAGDEPHRDSSLEEDMMHTFFTDYTSYPPSYPPPRGY</sequence>
<name>A0A1D6GW31_MAIZE</name>
<feature type="compositionally biased region" description="Basic and acidic residues" evidence="1">
    <location>
        <begin position="152"/>
        <end position="165"/>
    </location>
</feature>
<feature type="region of interest" description="Disordered" evidence="1">
    <location>
        <begin position="30"/>
        <end position="165"/>
    </location>
</feature>
<dbReference type="EMBL" id="CM000781">
    <property type="protein sequence ID" value="AQK67094.1"/>
    <property type="molecule type" value="Genomic_DNA"/>
</dbReference>
<feature type="compositionally biased region" description="Acidic residues" evidence="1">
    <location>
        <begin position="65"/>
        <end position="74"/>
    </location>
</feature>
<evidence type="ECO:0000313" key="2">
    <source>
        <dbReference type="EMBL" id="AQK67094.1"/>
    </source>
</evidence>
<proteinExistence type="predicted"/>
<feature type="compositionally biased region" description="Pro residues" evidence="1">
    <location>
        <begin position="106"/>
        <end position="121"/>
    </location>
</feature>
<evidence type="ECO:0000256" key="1">
    <source>
        <dbReference type="SAM" id="MobiDB-lite"/>
    </source>
</evidence>
<organism evidence="2">
    <name type="scientific">Zea mays</name>
    <name type="common">Maize</name>
    <dbReference type="NCBI Taxonomy" id="4577"/>
    <lineage>
        <taxon>Eukaryota</taxon>
        <taxon>Viridiplantae</taxon>
        <taxon>Streptophyta</taxon>
        <taxon>Embryophyta</taxon>
        <taxon>Tracheophyta</taxon>
        <taxon>Spermatophyta</taxon>
        <taxon>Magnoliopsida</taxon>
        <taxon>Liliopsida</taxon>
        <taxon>Poales</taxon>
        <taxon>Poaceae</taxon>
        <taxon>PACMAD clade</taxon>
        <taxon>Panicoideae</taxon>
        <taxon>Andropogonodae</taxon>
        <taxon>Andropogoneae</taxon>
        <taxon>Tripsacinae</taxon>
        <taxon>Zea</taxon>
    </lineage>
</organism>
<accession>A0A1D6GW31</accession>
<reference evidence="2" key="1">
    <citation type="submission" date="2015-12" db="EMBL/GenBank/DDBJ databases">
        <title>Update maize B73 reference genome by single molecule sequencing technologies.</title>
        <authorList>
            <consortium name="Maize Genome Sequencing Project"/>
            <person name="Ware D."/>
        </authorList>
    </citation>
    <scope>NUCLEOTIDE SEQUENCE</scope>
    <source>
        <tissue evidence="2">Seedling</tissue>
    </source>
</reference>
<feature type="compositionally biased region" description="Pro residues" evidence="1">
    <location>
        <begin position="36"/>
        <end position="45"/>
    </location>
</feature>
<gene>
    <name evidence="2" type="ORF">ZEAMMB73_Zm00001d014750</name>
</gene>
<protein>
    <submittedName>
        <fullName evidence="2">Uncharacterized protein</fullName>
    </submittedName>
</protein>
<dbReference type="AlphaFoldDB" id="A0A1D6GW31"/>